<dbReference type="EMBL" id="BGZL01000007">
    <property type="protein sequence ID" value="GBQ01620.1"/>
    <property type="molecule type" value="Genomic_DNA"/>
</dbReference>
<sequence>MSAIVGRATPTDPGQVVKKSGSADTPHPVRTRTRESPFRRRRESAAAPEGAFVRSRPPLRDTLLRRRSVTPSAAASRRRRPRLAYSRTASRTRRVVVLRPLRMAEFRPLRAPLRALSGLRGRARPGVRW</sequence>
<protein>
    <submittedName>
        <fullName evidence="2">Uncharacterized protein</fullName>
    </submittedName>
</protein>
<comment type="caution">
    <text evidence="2">The sequence shown here is derived from an EMBL/GenBank/DDBJ whole genome shotgun (WGS) entry which is preliminary data.</text>
</comment>
<evidence type="ECO:0000313" key="3">
    <source>
        <dbReference type="Proteomes" id="UP000265354"/>
    </source>
</evidence>
<reference evidence="2 3" key="1">
    <citation type="submission" date="2018-07" db="EMBL/GenBank/DDBJ databases">
        <title>Whole Genome Shotgun Sequence of Streptomyces spongiicola strain 531S.</title>
        <authorList>
            <person name="Dohra H."/>
            <person name="Kodani S."/>
        </authorList>
    </citation>
    <scope>NUCLEOTIDE SEQUENCE [LARGE SCALE GENOMIC DNA]</scope>
    <source>
        <strain evidence="2 3">531S</strain>
    </source>
</reference>
<evidence type="ECO:0000313" key="2">
    <source>
        <dbReference type="EMBL" id="GBQ01620.1"/>
    </source>
</evidence>
<accession>A0A388T0U4</accession>
<evidence type="ECO:0000256" key="1">
    <source>
        <dbReference type="SAM" id="MobiDB-lite"/>
    </source>
</evidence>
<dbReference type="Proteomes" id="UP000265354">
    <property type="component" value="Unassembled WGS sequence"/>
</dbReference>
<dbReference type="AlphaFoldDB" id="A0A388T0U4"/>
<organism evidence="2 3">
    <name type="scientific">Streptomyces spongiicola</name>
    <dbReference type="NCBI Taxonomy" id="1690221"/>
    <lineage>
        <taxon>Bacteria</taxon>
        <taxon>Bacillati</taxon>
        <taxon>Actinomycetota</taxon>
        <taxon>Actinomycetes</taxon>
        <taxon>Kitasatosporales</taxon>
        <taxon>Streptomycetaceae</taxon>
        <taxon>Streptomyces</taxon>
    </lineage>
</organism>
<feature type="region of interest" description="Disordered" evidence="1">
    <location>
        <begin position="1"/>
        <end position="87"/>
    </location>
</feature>
<proteinExistence type="predicted"/>
<gene>
    <name evidence="2" type="ORF">SSP531S_30600</name>
</gene>
<name>A0A388T0U4_9ACTN</name>